<sequence>MIAKEQISSAQMSVLFFSFMTGSSIVNIPGPLIGYAKNGAWISLLLSISAGLFFLSCILYLYRRFPDLTLIEYSRALVGNWVTVLLAIPFISFQFHMTSGIVLDIGLFMTSSMMRQTPLHLFIFFVFVVVALAVRSGIETIARMIFVPMAGVLCFIILILVLAFKNYEIDHLFPIMPDGVKPVLLGAYFSYGFPYVELVLMAMLLPYVRKESQTNVKMGMYLALLINGFFLIAVTLSTILVFGPMAGERNYSMFEVARIIDLLEVIQRIESLIGISLIMASFIKATITLFILNLTFTKLFKLRDDRILILPITVACYFFSLLQIGKGAAHWIHSVSVIHPLWATFAYMLPLIVVTSASVIRKKTPQ</sequence>
<keyword evidence="10" id="KW-1185">Reference proteome</keyword>
<accession>A0A926KNE1</accession>
<feature type="transmembrane region" description="Helical" evidence="8">
    <location>
        <begin position="184"/>
        <end position="208"/>
    </location>
</feature>
<keyword evidence="7 8" id="KW-0472">Membrane</keyword>
<evidence type="ECO:0000256" key="2">
    <source>
        <dbReference type="ARBA" id="ARBA00007998"/>
    </source>
</evidence>
<organism evidence="9 10">
    <name type="scientific">Paenibacillus sedimenti</name>
    <dbReference type="NCBI Taxonomy" id="2770274"/>
    <lineage>
        <taxon>Bacteria</taxon>
        <taxon>Bacillati</taxon>
        <taxon>Bacillota</taxon>
        <taxon>Bacilli</taxon>
        <taxon>Bacillales</taxon>
        <taxon>Paenibacillaceae</taxon>
        <taxon>Paenibacillus</taxon>
    </lineage>
</organism>
<gene>
    <name evidence="9" type="ORF">ICC18_12990</name>
</gene>
<keyword evidence="4" id="KW-0309">Germination</keyword>
<dbReference type="EMBL" id="JACVVD010000004">
    <property type="protein sequence ID" value="MBD0381034.1"/>
    <property type="molecule type" value="Genomic_DNA"/>
</dbReference>
<comment type="subcellular location">
    <subcellularLocation>
        <location evidence="1">Membrane</location>
        <topology evidence="1">Multi-pass membrane protein</topology>
    </subcellularLocation>
</comment>
<feature type="transmembrane region" description="Helical" evidence="8">
    <location>
        <begin position="74"/>
        <end position="97"/>
    </location>
</feature>
<dbReference type="NCBIfam" id="TIGR00912">
    <property type="entry name" value="2A0309"/>
    <property type="match status" value="1"/>
</dbReference>
<feature type="transmembrane region" description="Helical" evidence="8">
    <location>
        <begin position="117"/>
        <end position="134"/>
    </location>
</feature>
<evidence type="ECO:0000256" key="3">
    <source>
        <dbReference type="ARBA" id="ARBA00022448"/>
    </source>
</evidence>
<feature type="transmembrane region" description="Helical" evidence="8">
    <location>
        <begin position="337"/>
        <end position="360"/>
    </location>
</feature>
<protein>
    <submittedName>
        <fullName evidence="9">GerAB/ArcD/ProY family transporter</fullName>
    </submittedName>
</protein>
<dbReference type="Proteomes" id="UP000650466">
    <property type="component" value="Unassembled WGS sequence"/>
</dbReference>
<dbReference type="Pfam" id="PF03845">
    <property type="entry name" value="Spore_permease"/>
    <property type="match status" value="1"/>
</dbReference>
<evidence type="ECO:0000256" key="7">
    <source>
        <dbReference type="ARBA" id="ARBA00023136"/>
    </source>
</evidence>
<dbReference type="RefSeq" id="WP_188174845.1">
    <property type="nucleotide sequence ID" value="NZ_JACVVD010000004.1"/>
</dbReference>
<name>A0A926KNE1_9BACL</name>
<feature type="transmembrane region" description="Helical" evidence="8">
    <location>
        <begin position="146"/>
        <end position="164"/>
    </location>
</feature>
<keyword evidence="3" id="KW-0813">Transport</keyword>
<evidence type="ECO:0000256" key="6">
    <source>
        <dbReference type="ARBA" id="ARBA00022989"/>
    </source>
</evidence>
<feature type="transmembrane region" description="Helical" evidence="8">
    <location>
        <begin position="40"/>
        <end position="62"/>
    </location>
</feature>
<dbReference type="PANTHER" id="PTHR34975">
    <property type="entry name" value="SPORE GERMINATION PROTEIN A2"/>
    <property type="match status" value="1"/>
</dbReference>
<dbReference type="GO" id="GO:0009847">
    <property type="term" value="P:spore germination"/>
    <property type="evidence" value="ECO:0007669"/>
    <property type="project" value="InterPro"/>
</dbReference>
<evidence type="ECO:0000256" key="5">
    <source>
        <dbReference type="ARBA" id="ARBA00022692"/>
    </source>
</evidence>
<keyword evidence="5 8" id="KW-0812">Transmembrane</keyword>
<reference evidence="9" key="1">
    <citation type="submission" date="2020-09" db="EMBL/GenBank/DDBJ databases">
        <title>Draft Genome Sequence of Paenibacillus sp. WST5.</title>
        <authorList>
            <person name="Bao Z."/>
        </authorList>
    </citation>
    <scope>NUCLEOTIDE SEQUENCE</scope>
    <source>
        <strain evidence="9">WST5</strain>
    </source>
</reference>
<keyword evidence="6 8" id="KW-1133">Transmembrane helix</keyword>
<feature type="transmembrane region" description="Helical" evidence="8">
    <location>
        <begin position="272"/>
        <end position="295"/>
    </location>
</feature>
<dbReference type="InterPro" id="IPR004761">
    <property type="entry name" value="Spore_GerAB"/>
</dbReference>
<evidence type="ECO:0000256" key="4">
    <source>
        <dbReference type="ARBA" id="ARBA00022544"/>
    </source>
</evidence>
<dbReference type="AlphaFoldDB" id="A0A926KNE1"/>
<comment type="similarity">
    <text evidence="2">Belongs to the amino acid-polyamine-organocation (APC) superfamily. Spore germination protein (SGP) (TC 2.A.3.9) family.</text>
</comment>
<evidence type="ECO:0000313" key="9">
    <source>
        <dbReference type="EMBL" id="MBD0381034.1"/>
    </source>
</evidence>
<evidence type="ECO:0000256" key="8">
    <source>
        <dbReference type="SAM" id="Phobius"/>
    </source>
</evidence>
<evidence type="ECO:0000313" key="10">
    <source>
        <dbReference type="Proteomes" id="UP000650466"/>
    </source>
</evidence>
<dbReference type="GO" id="GO:0016020">
    <property type="term" value="C:membrane"/>
    <property type="evidence" value="ECO:0007669"/>
    <property type="project" value="UniProtKB-SubCell"/>
</dbReference>
<feature type="transmembrane region" description="Helical" evidence="8">
    <location>
        <begin position="12"/>
        <end position="34"/>
    </location>
</feature>
<proteinExistence type="inferred from homology"/>
<feature type="transmembrane region" description="Helical" evidence="8">
    <location>
        <begin position="307"/>
        <end position="325"/>
    </location>
</feature>
<dbReference type="PANTHER" id="PTHR34975:SF2">
    <property type="entry name" value="SPORE GERMINATION PROTEIN A2"/>
    <property type="match status" value="1"/>
</dbReference>
<feature type="transmembrane region" description="Helical" evidence="8">
    <location>
        <begin position="220"/>
        <end position="243"/>
    </location>
</feature>
<evidence type="ECO:0000256" key="1">
    <source>
        <dbReference type="ARBA" id="ARBA00004141"/>
    </source>
</evidence>
<comment type="caution">
    <text evidence="9">The sequence shown here is derived from an EMBL/GenBank/DDBJ whole genome shotgun (WGS) entry which is preliminary data.</text>
</comment>